<reference evidence="1" key="1">
    <citation type="submission" date="2018-08" db="EMBL/GenBank/DDBJ databases">
        <authorList>
            <person name="Rossello M."/>
        </authorList>
    </citation>
    <scope>NUCLEOTIDE SEQUENCE [LARGE SCALE GENOMIC DNA]</scope>
    <source>
        <strain evidence="1">cv. Chinese Spring</strain>
    </source>
</reference>
<dbReference type="AlphaFoldDB" id="A0A3B6ASL9"/>
<name>A0A3B6ASL9_WHEAT</name>
<reference evidence="1" key="2">
    <citation type="submission" date="2018-10" db="UniProtKB">
        <authorList>
            <consortium name="EnsemblPlants"/>
        </authorList>
    </citation>
    <scope>IDENTIFICATION</scope>
</reference>
<dbReference type="OMA" id="DEIIICF"/>
<proteinExistence type="predicted"/>
<accession>A0A3B6ASL9</accession>
<organism evidence="1">
    <name type="scientific">Triticum aestivum</name>
    <name type="common">Wheat</name>
    <dbReference type="NCBI Taxonomy" id="4565"/>
    <lineage>
        <taxon>Eukaryota</taxon>
        <taxon>Viridiplantae</taxon>
        <taxon>Streptophyta</taxon>
        <taxon>Embryophyta</taxon>
        <taxon>Tracheophyta</taxon>
        <taxon>Spermatophyta</taxon>
        <taxon>Magnoliopsida</taxon>
        <taxon>Liliopsida</taxon>
        <taxon>Poales</taxon>
        <taxon>Poaceae</taxon>
        <taxon>BOP clade</taxon>
        <taxon>Pooideae</taxon>
        <taxon>Triticodae</taxon>
        <taxon>Triticeae</taxon>
        <taxon>Triticinae</taxon>
        <taxon>Triticum</taxon>
    </lineage>
</organism>
<protein>
    <submittedName>
        <fullName evidence="1">Uncharacterized protein</fullName>
    </submittedName>
</protein>
<evidence type="ECO:0000313" key="1">
    <source>
        <dbReference type="EnsemblPlants" id="TraesCS2A02G131100.1"/>
    </source>
</evidence>
<dbReference type="OrthoDB" id="10374887at2759"/>
<dbReference type="Gramene" id="TraesROB_scaffold_017975_01G000300.1">
    <property type="protein sequence ID" value="TraesROB_scaffold_017975_01G000300.1"/>
    <property type="gene ID" value="TraesROB_scaffold_017975_01G000300"/>
</dbReference>
<keyword evidence="2" id="KW-1185">Reference proteome</keyword>
<dbReference type="Gramene" id="TraesCS2A02G131100.1">
    <property type="protein sequence ID" value="TraesCS2A02G131100.1"/>
    <property type="gene ID" value="TraesCS2A02G131100"/>
</dbReference>
<sequence length="90" mass="10126">MDVSRRILVLDISISETSISERMEYNVLMGRLQKASHQDVPLVSFVNSADYELSSDEGGLDMQSSFDVLSESKSKMLEDEIIICFQEECG</sequence>
<evidence type="ECO:0000313" key="2">
    <source>
        <dbReference type="Proteomes" id="UP000019116"/>
    </source>
</evidence>
<dbReference type="Proteomes" id="UP000019116">
    <property type="component" value="Chromosome 2A"/>
</dbReference>
<dbReference type="EnsemblPlants" id="TraesCS2A02G131100.1">
    <property type="protein sequence ID" value="TraesCS2A02G131100.1"/>
    <property type="gene ID" value="TraesCS2A02G131100"/>
</dbReference>
<dbReference type="Gramene" id="TraesCS2A03G0268600.1">
    <property type="protein sequence ID" value="TraesCS2A03G0268600.1.CDS"/>
    <property type="gene ID" value="TraesCS2A03G0268600"/>
</dbReference>